<evidence type="ECO:0000313" key="3">
    <source>
        <dbReference type="Proteomes" id="UP000199569"/>
    </source>
</evidence>
<proteinExistence type="predicted"/>
<dbReference type="Proteomes" id="UP000199569">
    <property type="component" value="Unassembled WGS sequence"/>
</dbReference>
<reference evidence="2 3" key="1">
    <citation type="submission" date="2016-10" db="EMBL/GenBank/DDBJ databases">
        <authorList>
            <person name="de Groot N.N."/>
        </authorList>
    </citation>
    <scope>NUCLEOTIDE SEQUENCE [LARGE SCALE GENOMIC DNA]</scope>
    <source>
        <strain evidence="2 3">CGMCC 1.7666</strain>
    </source>
</reference>
<dbReference type="AlphaFoldDB" id="A0A1G5JKK1"/>
<evidence type="ECO:0000256" key="1">
    <source>
        <dbReference type="SAM" id="MobiDB-lite"/>
    </source>
</evidence>
<feature type="region of interest" description="Disordered" evidence="1">
    <location>
        <begin position="137"/>
        <end position="160"/>
    </location>
</feature>
<sequence length="199" mass="22866">MFVFCSKKVIVMTIHSSNSSFDNNISTKTPGALREKLTPARVAAMREFVEGTTWPYKRIAEEIGVSITTISRYVAQEGWQRPPGAAVPARALNHRERVTQKLWKLTERHADALEDMPVELAQRSLQPLARLTRVLGDIDKRNPPSPPQRTEFTYEQDEAPPRTLHELRDELQAHLERIMQEEGYGWEVREWWFESGGGI</sequence>
<dbReference type="EMBL" id="FMVJ01000007">
    <property type="protein sequence ID" value="SCY88694.1"/>
    <property type="molecule type" value="Genomic_DNA"/>
</dbReference>
<organism evidence="2 3">
    <name type="scientific">Microvirga guangxiensis</name>
    <dbReference type="NCBI Taxonomy" id="549386"/>
    <lineage>
        <taxon>Bacteria</taxon>
        <taxon>Pseudomonadati</taxon>
        <taxon>Pseudomonadota</taxon>
        <taxon>Alphaproteobacteria</taxon>
        <taxon>Hyphomicrobiales</taxon>
        <taxon>Methylobacteriaceae</taxon>
        <taxon>Microvirga</taxon>
    </lineage>
</organism>
<keyword evidence="3" id="KW-1185">Reference proteome</keyword>
<gene>
    <name evidence="2" type="ORF">SAMN02927923_02698</name>
</gene>
<evidence type="ECO:0000313" key="2">
    <source>
        <dbReference type="EMBL" id="SCY88694.1"/>
    </source>
</evidence>
<evidence type="ECO:0008006" key="4">
    <source>
        <dbReference type="Google" id="ProtNLM"/>
    </source>
</evidence>
<accession>A0A1G5JKK1</accession>
<protein>
    <recommendedName>
        <fullName evidence="4">Homeodomain-like domain-containing protein</fullName>
    </recommendedName>
</protein>
<name>A0A1G5JKK1_9HYPH</name>